<dbReference type="AlphaFoldDB" id="A0A6A3LBB6"/>
<gene>
    <name evidence="2" type="ORF">PR002_g13592</name>
    <name evidence="3" type="ORF">PR003_g18381</name>
</gene>
<keyword evidence="4" id="KW-1185">Reference proteome</keyword>
<name>A0A6A3LBB6_9STRA</name>
<proteinExistence type="predicted"/>
<reference evidence="2 5" key="1">
    <citation type="submission" date="2018-09" db="EMBL/GenBank/DDBJ databases">
        <title>Genomic investigation of the strawberry pathogen Phytophthora fragariae indicates pathogenicity is determined by transcriptional variation in three key races.</title>
        <authorList>
            <person name="Adams T.M."/>
            <person name="Armitage A.D."/>
            <person name="Sobczyk M.K."/>
            <person name="Bates H.J."/>
            <person name="Dunwell J.M."/>
            <person name="Nellist C.F."/>
            <person name="Harrison R.J."/>
        </authorList>
    </citation>
    <scope>NUCLEOTIDE SEQUENCE [LARGE SCALE GENOMIC DNA]</scope>
    <source>
        <strain evidence="2 5">SCRP324</strain>
        <strain evidence="3 4">SCRP333</strain>
    </source>
</reference>
<sequence>MHVEACVESKTKRMIARYEFDSTVNLITEQQWVGYFLQAKLPSLVDYAVVDDAIKTLKMKITWPERESRMTNLQADPEGILDKFNLTDQAFENEQRRLVRNRSDAQEPPRFKDAVATKLTLQQNKQFKHDIVPFCAWVTQLLTEFMTWEHYAPYSTASRNPRQNADRGVNGAHGTTGGRGAAVGSPRTRWARSRKW</sequence>
<evidence type="ECO:0000313" key="5">
    <source>
        <dbReference type="Proteomes" id="UP000435112"/>
    </source>
</evidence>
<dbReference type="Proteomes" id="UP000435112">
    <property type="component" value="Unassembled WGS sequence"/>
</dbReference>
<protein>
    <submittedName>
        <fullName evidence="2">Uncharacterized protein</fullName>
    </submittedName>
</protein>
<evidence type="ECO:0000313" key="3">
    <source>
        <dbReference type="EMBL" id="KAE9317851.1"/>
    </source>
</evidence>
<dbReference type="OrthoDB" id="126293at2759"/>
<dbReference type="EMBL" id="QXFU01000904">
    <property type="protein sequence ID" value="KAE9016721.1"/>
    <property type="molecule type" value="Genomic_DNA"/>
</dbReference>
<evidence type="ECO:0000256" key="1">
    <source>
        <dbReference type="SAM" id="MobiDB-lite"/>
    </source>
</evidence>
<feature type="region of interest" description="Disordered" evidence="1">
    <location>
        <begin position="156"/>
        <end position="196"/>
    </location>
</feature>
<evidence type="ECO:0000313" key="2">
    <source>
        <dbReference type="EMBL" id="KAE9016721.1"/>
    </source>
</evidence>
<dbReference type="Proteomes" id="UP000434957">
    <property type="component" value="Unassembled WGS sequence"/>
</dbReference>
<dbReference type="EMBL" id="QXFT01001468">
    <property type="protein sequence ID" value="KAE9317851.1"/>
    <property type="molecule type" value="Genomic_DNA"/>
</dbReference>
<comment type="caution">
    <text evidence="2">The sequence shown here is derived from an EMBL/GenBank/DDBJ whole genome shotgun (WGS) entry which is preliminary data.</text>
</comment>
<accession>A0A6A3LBB6</accession>
<organism evidence="2 5">
    <name type="scientific">Phytophthora rubi</name>
    <dbReference type="NCBI Taxonomy" id="129364"/>
    <lineage>
        <taxon>Eukaryota</taxon>
        <taxon>Sar</taxon>
        <taxon>Stramenopiles</taxon>
        <taxon>Oomycota</taxon>
        <taxon>Peronosporomycetes</taxon>
        <taxon>Peronosporales</taxon>
        <taxon>Peronosporaceae</taxon>
        <taxon>Phytophthora</taxon>
    </lineage>
</organism>
<evidence type="ECO:0000313" key="4">
    <source>
        <dbReference type="Proteomes" id="UP000434957"/>
    </source>
</evidence>